<feature type="compositionally biased region" description="Low complexity" evidence="1">
    <location>
        <begin position="180"/>
        <end position="202"/>
    </location>
</feature>
<dbReference type="EMBL" id="JANBPK010000717">
    <property type="protein sequence ID" value="KAJ2934457.1"/>
    <property type="molecule type" value="Genomic_DNA"/>
</dbReference>
<organism evidence="2 3">
    <name type="scientific">Candolleomyces eurysporus</name>
    <dbReference type="NCBI Taxonomy" id="2828524"/>
    <lineage>
        <taxon>Eukaryota</taxon>
        <taxon>Fungi</taxon>
        <taxon>Dikarya</taxon>
        <taxon>Basidiomycota</taxon>
        <taxon>Agaricomycotina</taxon>
        <taxon>Agaricomycetes</taxon>
        <taxon>Agaricomycetidae</taxon>
        <taxon>Agaricales</taxon>
        <taxon>Agaricineae</taxon>
        <taxon>Psathyrellaceae</taxon>
        <taxon>Candolleomyces</taxon>
    </lineage>
</organism>
<feature type="compositionally biased region" description="Polar residues" evidence="1">
    <location>
        <begin position="332"/>
        <end position="372"/>
    </location>
</feature>
<feature type="compositionally biased region" description="Polar residues" evidence="1">
    <location>
        <begin position="213"/>
        <end position="232"/>
    </location>
</feature>
<accession>A0A9W8JH39</accession>
<protein>
    <submittedName>
        <fullName evidence="2">Uncharacterized protein</fullName>
    </submittedName>
</protein>
<feature type="compositionally biased region" description="Polar residues" evidence="1">
    <location>
        <begin position="148"/>
        <end position="164"/>
    </location>
</feature>
<comment type="caution">
    <text evidence="2">The sequence shown here is derived from an EMBL/GenBank/DDBJ whole genome shotgun (WGS) entry which is preliminary data.</text>
</comment>
<dbReference type="Proteomes" id="UP001140091">
    <property type="component" value="Unassembled WGS sequence"/>
</dbReference>
<dbReference type="AlphaFoldDB" id="A0A9W8JH39"/>
<feature type="compositionally biased region" description="Polar residues" evidence="1">
    <location>
        <begin position="241"/>
        <end position="253"/>
    </location>
</feature>
<feature type="compositionally biased region" description="Basic and acidic residues" evidence="1">
    <location>
        <begin position="101"/>
        <end position="112"/>
    </location>
</feature>
<feature type="region of interest" description="Disordered" evidence="1">
    <location>
        <begin position="93"/>
        <end position="253"/>
    </location>
</feature>
<evidence type="ECO:0000313" key="2">
    <source>
        <dbReference type="EMBL" id="KAJ2934457.1"/>
    </source>
</evidence>
<evidence type="ECO:0000256" key="1">
    <source>
        <dbReference type="SAM" id="MobiDB-lite"/>
    </source>
</evidence>
<feature type="region of interest" description="Disordered" evidence="1">
    <location>
        <begin position="314"/>
        <end position="372"/>
    </location>
</feature>
<reference evidence="2" key="1">
    <citation type="submission" date="2022-06" db="EMBL/GenBank/DDBJ databases">
        <title>Genome Sequence of Candolleomyces eurysporus.</title>
        <authorList>
            <person name="Buettner E."/>
        </authorList>
    </citation>
    <scope>NUCLEOTIDE SEQUENCE</scope>
    <source>
        <strain evidence="2">VTCC 930004</strain>
    </source>
</reference>
<evidence type="ECO:0000313" key="3">
    <source>
        <dbReference type="Proteomes" id="UP001140091"/>
    </source>
</evidence>
<dbReference type="OrthoDB" id="2269373at2759"/>
<feature type="non-terminal residue" evidence="2">
    <location>
        <position position="398"/>
    </location>
</feature>
<name>A0A9W8JH39_9AGAR</name>
<proteinExistence type="predicted"/>
<keyword evidence="3" id="KW-1185">Reference proteome</keyword>
<gene>
    <name evidence="2" type="ORF">H1R20_g2618</name>
</gene>
<sequence>MSSESFQPVQLKGEIMDLEFTIDTDHRKRRRNRTTQSCLNCHTSKRKLGLTGLCVYEIDDPALRDDPTVDENTRLRNRIAELESLVRELRGKPHPRWADSNFRDGDPNEKWHSRATKCAPLSKRGAQLGDEHGSRSIRGNLLSPIKTEPSTDGSNPNLYRFSSSPAPPARYHTFDVRRTSSNSSFDSSDQQRQQQQQQQYSSPTALTMPYPTSPNSNHYGANSNSSYTENGTGNYGLASSDDGSNYSDQYPTNGTTPQTFCPCRTNPAYLNLSQQLHTTLSSLRQFSHHPPNTGCMIYRRVTELNDLLQFASNSGTEHTNGSNATANGANSYDSSTPSDNELLTPLSASSGGHAPFQTSTSSPGMPPQEWNNIGNGGYNPYFPMPPGDHHAVYTHVMT</sequence>
<feature type="compositionally biased region" description="Low complexity" evidence="1">
    <location>
        <begin position="319"/>
        <end position="331"/>
    </location>
</feature>